<dbReference type="EMBL" id="JAEKNQ010000054">
    <property type="protein sequence ID" value="MBJ7604141.1"/>
    <property type="molecule type" value="Genomic_DNA"/>
</dbReference>
<dbReference type="InterPro" id="IPR002347">
    <property type="entry name" value="SDR_fam"/>
</dbReference>
<dbReference type="Proteomes" id="UP000620075">
    <property type="component" value="Unassembled WGS sequence"/>
</dbReference>
<dbReference type="InterPro" id="IPR036291">
    <property type="entry name" value="NAD(P)-bd_dom_sf"/>
</dbReference>
<protein>
    <submittedName>
        <fullName evidence="2">SDR family oxidoreductase</fullName>
    </submittedName>
</protein>
<dbReference type="PANTHER" id="PTHR43157:SF31">
    <property type="entry name" value="PHOSPHATIDYLINOSITOL-GLYCAN BIOSYNTHESIS CLASS F PROTEIN"/>
    <property type="match status" value="1"/>
</dbReference>
<name>A0A934KID5_9BACT</name>
<comment type="caution">
    <text evidence="2">The sequence shown here is derived from an EMBL/GenBank/DDBJ whole genome shotgun (WGS) entry which is preliminary data.</text>
</comment>
<evidence type="ECO:0000313" key="2">
    <source>
        <dbReference type="EMBL" id="MBJ7604141.1"/>
    </source>
</evidence>
<dbReference type="PANTHER" id="PTHR43157">
    <property type="entry name" value="PHOSPHATIDYLINOSITOL-GLYCAN BIOSYNTHESIS CLASS F PROTEIN-RELATED"/>
    <property type="match status" value="1"/>
</dbReference>
<dbReference type="SUPFAM" id="SSF51735">
    <property type="entry name" value="NAD(P)-binding Rossmann-fold domains"/>
    <property type="match status" value="1"/>
</dbReference>
<proteinExistence type="predicted"/>
<dbReference type="Pfam" id="PF00106">
    <property type="entry name" value="adh_short"/>
    <property type="match status" value="1"/>
</dbReference>
<dbReference type="AlphaFoldDB" id="A0A934KID5"/>
<reference evidence="2 3" key="1">
    <citation type="submission" date="2020-10" db="EMBL/GenBank/DDBJ databases">
        <title>Ca. Dormibacterota MAGs.</title>
        <authorList>
            <person name="Montgomery K."/>
        </authorList>
    </citation>
    <scope>NUCLEOTIDE SEQUENCE [LARGE SCALE GENOMIC DNA]</scope>
    <source>
        <strain evidence="2">SC8811_S16_3</strain>
    </source>
</reference>
<dbReference type="PRINTS" id="PR00081">
    <property type="entry name" value="GDHRDH"/>
</dbReference>
<gene>
    <name evidence="2" type="ORF">JF888_13260</name>
</gene>
<dbReference type="CDD" id="cd05327">
    <property type="entry name" value="retinol-DH_like_SDR_c_like"/>
    <property type="match status" value="1"/>
</dbReference>
<dbReference type="Gene3D" id="3.40.50.720">
    <property type="entry name" value="NAD(P)-binding Rossmann-like Domain"/>
    <property type="match status" value="1"/>
</dbReference>
<organism evidence="2 3">
    <name type="scientific">Candidatus Dormiibacter inghamiae</name>
    <dbReference type="NCBI Taxonomy" id="3127013"/>
    <lineage>
        <taxon>Bacteria</taxon>
        <taxon>Bacillati</taxon>
        <taxon>Candidatus Dormiibacterota</taxon>
        <taxon>Candidatus Dormibacteria</taxon>
        <taxon>Candidatus Dormibacterales</taxon>
        <taxon>Candidatus Dormibacteraceae</taxon>
        <taxon>Candidatus Dormiibacter</taxon>
    </lineage>
</organism>
<sequence>MGGKTCLVTGASAGIGKETARALARMGATVLIVGRDPYRTETAAFEIRAAEPAARLEVLLGDLSSQREVRRLAAEIGTRHPRLDVLVNNAGTVNAVRRVTGEGVESTIATNHLAPFLLTNLLRGPLTAAAPSRVVTVSSYLHKMVRTIPWDDLQSERQYRSHAVYNLTKLMNVMFTYQLAKRWHSDGVSANCLHPGWPLRTDLGREEHGSAGLFDRLTKLLASSAEKGARTSIYLASSPEVQGVSGRYFTKGRPGSSSRLSHDEAAAEQLWDLSARLYGTEMSAYA</sequence>
<evidence type="ECO:0000256" key="1">
    <source>
        <dbReference type="ARBA" id="ARBA00023002"/>
    </source>
</evidence>
<accession>A0A934KID5</accession>
<keyword evidence="1" id="KW-0560">Oxidoreductase</keyword>
<evidence type="ECO:0000313" key="3">
    <source>
        <dbReference type="Proteomes" id="UP000620075"/>
    </source>
</evidence>
<dbReference type="GO" id="GO:0016491">
    <property type="term" value="F:oxidoreductase activity"/>
    <property type="evidence" value="ECO:0007669"/>
    <property type="project" value="UniProtKB-KW"/>
</dbReference>